<dbReference type="OrthoDB" id="9179784at2"/>
<proteinExistence type="predicted"/>
<dbReference type="SUPFAM" id="SSF53448">
    <property type="entry name" value="Nucleotide-diphospho-sugar transferases"/>
    <property type="match status" value="1"/>
</dbReference>
<evidence type="ECO:0000313" key="4">
    <source>
        <dbReference type="Proteomes" id="UP000560000"/>
    </source>
</evidence>
<evidence type="ECO:0000259" key="2">
    <source>
        <dbReference type="Pfam" id="PF00535"/>
    </source>
</evidence>
<reference evidence="3 4" key="1">
    <citation type="submission" date="2020-08" db="EMBL/GenBank/DDBJ databases">
        <title>Genomic Encyclopedia of Type Strains, Phase IV (KMG-IV): sequencing the most valuable type-strain genomes for metagenomic binning, comparative biology and taxonomic classification.</title>
        <authorList>
            <person name="Goeker M."/>
        </authorList>
    </citation>
    <scope>NUCLEOTIDE SEQUENCE [LARGE SCALE GENOMIC DNA]</scope>
    <source>
        <strain evidence="3 4">DSM 107085</strain>
    </source>
</reference>
<accession>A0A841KQE9</accession>
<evidence type="ECO:0000256" key="1">
    <source>
        <dbReference type="SAM" id="Coils"/>
    </source>
</evidence>
<evidence type="ECO:0000313" key="3">
    <source>
        <dbReference type="EMBL" id="MBB6184238.1"/>
    </source>
</evidence>
<dbReference type="Gene3D" id="3.90.550.10">
    <property type="entry name" value="Spore Coat Polysaccharide Biosynthesis Protein SpsA, Chain A"/>
    <property type="match status" value="1"/>
</dbReference>
<dbReference type="PANTHER" id="PTHR43179:SF7">
    <property type="entry name" value="RHAMNOSYLTRANSFERASE WBBL"/>
    <property type="match status" value="1"/>
</dbReference>
<dbReference type="RefSeq" id="WP_081945063.1">
    <property type="nucleotide sequence ID" value="NZ_JACHET010000001.1"/>
</dbReference>
<sequence length="1095" mass="123775">MSTERSQKRALLIAGMHRSGTSALTRVINLHGAALGTHLPEPAHDNERGFWENQRFVAFHERLLSMLASDWSDPRPLPSDWLQQARDMGCEDELCRLITEEFGDAELWAVKDPRICRFLPLWLSALGRCDIEPAVILASRNPCEVVGSLHRRNGLGAATSAILWLRHLTEPLNASEQTARCVVEYESLLTDWRTSMQQIANRLELRWPILSETCAGPVEQYLDAGLRHEVSSPTQDACPVAWRSDIDDIHAACKELDRSGAGWDKLRAHGDRWLSKVDFCAPLLQDMLPSFMHDNAQREREQLGKDLEVYKGEAKRLYAENEAHVEQIGALQLRLSEARQQVEAISRRVADLEGELAAKTAESVQLRGELAKARARMRVLEHAKHELDMVLGSRSWRWMRPFRVIMRTLHNRGLAAEDRAALRRMFKNDPRASAHPASAFIQAASAAHDECEPGVVSTSARSAMVQPVSQGGDCRDYFVFSVIDWHFRTQRPQHLARELAKAGRRVFYISNNFIDRDVPGFEVEQLDEAGRLFQIRLYLRGAPAIYHALPTRDELDRLRASMAELLAWTNSCGCASLVQHPYWLETARMLPDSRMVYDCMDHHGGFADNTPEVLARERDLMQMSDLLVVTSDWLRDEVAEYNEHVALIRNACEYEHFCEVPEEVYRDAEGRKIIGYYGAIAEWFDLDLIEKVARRFADCLVLLVGADTAGAAERLEHLDNVEFIGEVPYAILPRYLAAFDVCLLPFQVIPLTLATNPVKVYEYLSAGKEVVSVDLPEIAQFGDLVHRASTHEAFVEAVGEALASPAGAEWIAQRRAFASRQTWSHRVSDLMAGMQALPTPRVSVIVVTYNNLELTKTCLRSLEQHSHYPDLEIIVVDNASADGSPAFLRAWEKGGELRRVVLNDDNRGFAAANNQGLALASGEYLVMLNNDTHVTPGWIATLKAHLQHHPELGMIGPVTNNIGNEARIDISYEGMDQMLVEAARYTRRHAGIITPLRTAAFFCVMLPREVYEKVGPLDEAFGVGFFEDDDYCRRVEKEGWSVACADDVFIHHHLSASFDKMKQEKRKALFETNKALYEKKWGTWVAHSYRKPKRH</sequence>
<feature type="coiled-coil region" evidence="1">
    <location>
        <begin position="293"/>
        <end position="369"/>
    </location>
</feature>
<dbReference type="InterPro" id="IPR029044">
    <property type="entry name" value="Nucleotide-diphossugar_trans"/>
</dbReference>
<dbReference type="InterPro" id="IPR027417">
    <property type="entry name" value="P-loop_NTPase"/>
</dbReference>
<dbReference type="Pfam" id="PF00535">
    <property type="entry name" value="Glycos_transf_2"/>
    <property type="match status" value="1"/>
</dbReference>
<dbReference type="AlphaFoldDB" id="A0A841KQE9"/>
<dbReference type="Proteomes" id="UP000560000">
    <property type="component" value="Unassembled WGS sequence"/>
</dbReference>
<protein>
    <submittedName>
        <fullName evidence="3">GT2 family glycosyltransferase/glycosyltransferase involved in cell wall biosynthesis</fullName>
    </submittedName>
</protein>
<dbReference type="CDD" id="cd04186">
    <property type="entry name" value="GT_2_like_c"/>
    <property type="match status" value="1"/>
</dbReference>
<name>A0A841KQE9_9GAMM</name>
<dbReference type="EMBL" id="JACHET010000001">
    <property type="protein sequence ID" value="MBB6184238.1"/>
    <property type="molecule type" value="Genomic_DNA"/>
</dbReference>
<dbReference type="Pfam" id="PF13692">
    <property type="entry name" value="Glyco_trans_1_4"/>
    <property type="match status" value="1"/>
</dbReference>
<comment type="caution">
    <text evidence="3">The sequence shown here is derived from an EMBL/GenBank/DDBJ whole genome shotgun (WGS) entry which is preliminary data.</text>
</comment>
<gene>
    <name evidence="3" type="ORF">HNQ86_001583</name>
</gene>
<dbReference type="Gene3D" id="3.40.50.11010">
    <property type="match status" value="1"/>
</dbReference>
<dbReference type="GO" id="GO:0016740">
    <property type="term" value="F:transferase activity"/>
    <property type="evidence" value="ECO:0007669"/>
    <property type="project" value="UniProtKB-KW"/>
</dbReference>
<dbReference type="InterPro" id="IPR001173">
    <property type="entry name" value="Glyco_trans_2-like"/>
</dbReference>
<organism evidence="3 4">
    <name type="scientific">Oleiagrimonas soli</name>
    <dbReference type="NCBI Taxonomy" id="1543381"/>
    <lineage>
        <taxon>Bacteria</taxon>
        <taxon>Pseudomonadati</taxon>
        <taxon>Pseudomonadota</taxon>
        <taxon>Gammaproteobacteria</taxon>
        <taxon>Lysobacterales</taxon>
        <taxon>Rhodanobacteraceae</taxon>
        <taxon>Oleiagrimonas</taxon>
    </lineage>
</organism>
<dbReference type="Gene3D" id="3.40.50.300">
    <property type="entry name" value="P-loop containing nucleotide triphosphate hydrolases"/>
    <property type="match status" value="1"/>
</dbReference>
<dbReference type="Gene3D" id="3.40.50.2000">
    <property type="entry name" value="Glycogen Phosphorylase B"/>
    <property type="match status" value="1"/>
</dbReference>
<feature type="domain" description="Glycosyltransferase 2-like" evidence="2">
    <location>
        <begin position="843"/>
        <end position="1014"/>
    </location>
</feature>
<dbReference type="SUPFAM" id="SSF52540">
    <property type="entry name" value="P-loop containing nucleoside triphosphate hydrolases"/>
    <property type="match status" value="1"/>
</dbReference>
<keyword evidence="1" id="KW-0175">Coiled coil</keyword>
<dbReference type="SUPFAM" id="SSF53756">
    <property type="entry name" value="UDP-Glycosyltransferase/glycogen phosphorylase"/>
    <property type="match status" value="1"/>
</dbReference>
<keyword evidence="3" id="KW-0808">Transferase</keyword>
<dbReference type="PANTHER" id="PTHR43179">
    <property type="entry name" value="RHAMNOSYLTRANSFERASE WBBL"/>
    <property type="match status" value="1"/>
</dbReference>